<sequence>MERLICLGIGYIFGMFQTGYLVGKSHHIDIRQCGSGNAGTTNALRTLGKKAGAITLLGDMFKCVLAILLIDHLFKNNYQDILPLLGMYTAAGCVLGHNFPFYLHFKGGKGVAASAGMLLALDWKVFLIAAGVFLILFFTIHYVSVGSISAYVTAWICFVVFGAIGCYGMDLSHTVEMDVVMGLMTVLAVYRHRSNISRLLSGKESKVYLGKASKNK</sequence>
<keyword evidence="9 10" id="KW-1208">Phospholipid metabolism</keyword>
<comment type="caution">
    <text evidence="11">The sequence shown here is derived from an EMBL/GenBank/DDBJ whole genome shotgun (WGS) entry which is preliminary data.</text>
</comment>
<dbReference type="EMBL" id="JAOQJL010000003">
    <property type="protein sequence ID" value="MCU6764235.1"/>
    <property type="molecule type" value="Genomic_DNA"/>
</dbReference>
<evidence type="ECO:0000313" key="11">
    <source>
        <dbReference type="EMBL" id="MCU6764235.1"/>
    </source>
</evidence>
<dbReference type="GO" id="GO:0004366">
    <property type="term" value="F:glycerol-3-phosphate O-acyltransferase activity"/>
    <property type="evidence" value="ECO:0007669"/>
    <property type="project" value="UniProtKB-EC"/>
</dbReference>
<proteinExistence type="inferred from homology"/>
<feature type="transmembrane region" description="Helical" evidence="10">
    <location>
        <begin position="82"/>
        <end position="103"/>
    </location>
</feature>
<evidence type="ECO:0000256" key="10">
    <source>
        <dbReference type="HAMAP-Rule" id="MF_01043"/>
    </source>
</evidence>
<keyword evidence="5 10" id="KW-1133">Transmembrane helix</keyword>
<feature type="transmembrane region" description="Helical" evidence="10">
    <location>
        <begin position="123"/>
        <end position="143"/>
    </location>
</feature>
<comment type="pathway">
    <text evidence="10">Lipid metabolism; phospholipid metabolism.</text>
</comment>
<comment type="similarity">
    <text evidence="10">Belongs to the PlsY family.</text>
</comment>
<dbReference type="Proteomes" id="UP001652409">
    <property type="component" value="Unassembled WGS sequence"/>
</dbReference>
<dbReference type="Pfam" id="PF02660">
    <property type="entry name" value="G3P_acyltransf"/>
    <property type="match status" value="1"/>
</dbReference>
<dbReference type="EC" id="2.3.1.275" evidence="10"/>
<dbReference type="RefSeq" id="WP_262582612.1">
    <property type="nucleotide sequence ID" value="NZ_JAOQJL010000003.1"/>
</dbReference>
<comment type="subunit">
    <text evidence="10">Probably interacts with PlsX.</text>
</comment>
<keyword evidence="2 10" id="KW-0444">Lipid biosynthesis</keyword>
<feature type="transmembrane region" description="Helical" evidence="10">
    <location>
        <begin position="148"/>
        <end position="165"/>
    </location>
</feature>
<evidence type="ECO:0000256" key="3">
    <source>
        <dbReference type="ARBA" id="ARBA00022679"/>
    </source>
</evidence>
<keyword evidence="4 10" id="KW-0812">Transmembrane</keyword>
<keyword evidence="7 10" id="KW-0472">Membrane</keyword>
<keyword evidence="11" id="KW-0012">Acyltransferase</keyword>
<dbReference type="HAMAP" id="MF_01043">
    <property type="entry name" value="PlsY"/>
    <property type="match status" value="1"/>
</dbReference>
<keyword evidence="1 10" id="KW-1003">Cell membrane</keyword>
<evidence type="ECO:0000313" key="12">
    <source>
        <dbReference type="Proteomes" id="UP001652409"/>
    </source>
</evidence>
<feature type="transmembrane region" description="Helical" evidence="10">
    <location>
        <begin position="51"/>
        <end position="70"/>
    </location>
</feature>
<name>A0ABT2TPS6_9FIRM</name>
<protein>
    <recommendedName>
        <fullName evidence="10">Glycerol-3-phosphate acyltransferase</fullName>
    </recommendedName>
    <alternativeName>
        <fullName evidence="10">Acyl-PO4 G3P acyltransferase</fullName>
    </alternativeName>
    <alternativeName>
        <fullName evidence="10">Acyl-phosphate--glycerol-3-phosphate acyltransferase</fullName>
    </alternativeName>
    <alternativeName>
        <fullName evidence="10">G3P acyltransferase</fullName>
        <shortName evidence="10">GPAT</shortName>
        <ecNumber evidence="10">2.3.1.275</ecNumber>
    </alternativeName>
    <alternativeName>
        <fullName evidence="10">Lysophosphatidic acid synthase</fullName>
        <shortName evidence="10">LPA synthase</shortName>
    </alternativeName>
</protein>
<comment type="catalytic activity">
    <reaction evidence="10">
        <text>an acyl phosphate + sn-glycerol 3-phosphate = a 1-acyl-sn-glycero-3-phosphate + phosphate</text>
        <dbReference type="Rhea" id="RHEA:34075"/>
        <dbReference type="ChEBI" id="CHEBI:43474"/>
        <dbReference type="ChEBI" id="CHEBI:57597"/>
        <dbReference type="ChEBI" id="CHEBI:57970"/>
        <dbReference type="ChEBI" id="CHEBI:59918"/>
        <dbReference type="EC" id="2.3.1.275"/>
    </reaction>
</comment>
<keyword evidence="8 10" id="KW-0594">Phospholipid biosynthesis</keyword>
<reference evidence="11 12" key="1">
    <citation type="journal article" date="2021" name="ISME Commun">
        <title>Automated analysis of genomic sequences facilitates high-throughput and comprehensive description of bacteria.</title>
        <authorList>
            <person name="Hitch T.C.A."/>
        </authorList>
    </citation>
    <scope>NUCLEOTIDE SEQUENCE [LARGE SCALE GENOMIC DNA]</scope>
    <source>
        <strain evidence="11 12">Sanger_23</strain>
    </source>
</reference>
<evidence type="ECO:0000256" key="8">
    <source>
        <dbReference type="ARBA" id="ARBA00023209"/>
    </source>
</evidence>
<dbReference type="SMART" id="SM01207">
    <property type="entry name" value="G3P_acyltransf"/>
    <property type="match status" value="1"/>
</dbReference>
<evidence type="ECO:0000256" key="7">
    <source>
        <dbReference type="ARBA" id="ARBA00023136"/>
    </source>
</evidence>
<comment type="function">
    <text evidence="10">Catalyzes the transfer of an acyl group from acyl-phosphate (acyl-PO(4)) to glycerol-3-phosphate (G3P) to form lysophosphatidic acid (LPA). This enzyme utilizes acyl-phosphate as fatty acyl donor, but not acyl-CoA or acyl-ACP.</text>
</comment>
<gene>
    <name evidence="10 11" type="primary">plsY</name>
    <name evidence="11" type="ORF">OCV61_02270</name>
</gene>
<keyword evidence="12" id="KW-1185">Reference proteome</keyword>
<comment type="subcellular location">
    <subcellularLocation>
        <location evidence="10">Cell membrane</location>
        <topology evidence="10">Multi-pass membrane protein</topology>
    </subcellularLocation>
</comment>
<evidence type="ECO:0000256" key="5">
    <source>
        <dbReference type="ARBA" id="ARBA00022989"/>
    </source>
</evidence>
<evidence type="ECO:0000256" key="9">
    <source>
        <dbReference type="ARBA" id="ARBA00023264"/>
    </source>
</evidence>
<dbReference type="NCBIfam" id="TIGR00023">
    <property type="entry name" value="glycerol-3-phosphate 1-O-acyltransferase PlsY"/>
    <property type="match status" value="1"/>
</dbReference>
<keyword evidence="3 10" id="KW-0808">Transferase</keyword>
<organism evidence="11 12">
    <name type="scientific">Blautia ammoniilytica</name>
    <dbReference type="NCBI Taxonomy" id="2981782"/>
    <lineage>
        <taxon>Bacteria</taxon>
        <taxon>Bacillati</taxon>
        <taxon>Bacillota</taxon>
        <taxon>Clostridia</taxon>
        <taxon>Lachnospirales</taxon>
        <taxon>Lachnospiraceae</taxon>
        <taxon>Blautia</taxon>
    </lineage>
</organism>
<dbReference type="InterPro" id="IPR003811">
    <property type="entry name" value="G3P_acylTferase_PlsY"/>
</dbReference>
<evidence type="ECO:0000256" key="4">
    <source>
        <dbReference type="ARBA" id="ARBA00022692"/>
    </source>
</evidence>
<evidence type="ECO:0000256" key="1">
    <source>
        <dbReference type="ARBA" id="ARBA00022475"/>
    </source>
</evidence>
<accession>A0ABT2TPS6</accession>
<evidence type="ECO:0000256" key="2">
    <source>
        <dbReference type="ARBA" id="ARBA00022516"/>
    </source>
</evidence>
<dbReference type="PANTHER" id="PTHR30309">
    <property type="entry name" value="INNER MEMBRANE PROTEIN YGIH"/>
    <property type="match status" value="1"/>
</dbReference>
<dbReference type="PANTHER" id="PTHR30309:SF0">
    <property type="entry name" value="GLYCEROL-3-PHOSPHATE ACYLTRANSFERASE-RELATED"/>
    <property type="match status" value="1"/>
</dbReference>
<keyword evidence="6 10" id="KW-0443">Lipid metabolism</keyword>
<evidence type="ECO:0000256" key="6">
    <source>
        <dbReference type="ARBA" id="ARBA00023098"/>
    </source>
</evidence>